<protein>
    <recommendedName>
        <fullName evidence="3">SCP domain-containing protein</fullName>
    </recommendedName>
</protein>
<dbReference type="InterPro" id="IPR035940">
    <property type="entry name" value="CAP_sf"/>
</dbReference>
<feature type="compositionally biased region" description="Low complexity" evidence="1">
    <location>
        <begin position="70"/>
        <end position="84"/>
    </location>
</feature>
<accession>A0AA39CQV2</accession>
<evidence type="ECO:0000313" key="5">
    <source>
        <dbReference type="Proteomes" id="UP001172673"/>
    </source>
</evidence>
<organism evidence="4 5">
    <name type="scientific">Cladophialophora chaetospira</name>
    <dbReference type="NCBI Taxonomy" id="386627"/>
    <lineage>
        <taxon>Eukaryota</taxon>
        <taxon>Fungi</taxon>
        <taxon>Dikarya</taxon>
        <taxon>Ascomycota</taxon>
        <taxon>Pezizomycotina</taxon>
        <taxon>Eurotiomycetes</taxon>
        <taxon>Chaetothyriomycetidae</taxon>
        <taxon>Chaetothyriales</taxon>
        <taxon>Herpotrichiellaceae</taxon>
        <taxon>Cladophialophora</taxon>
    </lineage>
</organism>
<comment type="caution">
    <text evidence="4">The sequence shown here is derived from an EMBL/GenBank/DDBJ whole genome shotgun (WGS) entry which is preliminary data.</text>
</comment>
<dbReference type="CDD" id="cd05380">
    <property type="entry name" value="CAP_euk"/>
    <property type="match status" value="1"/>
</dbReference>
<gene>
    <name evidence="4" type="ORF">H2200_000968</name>
</gene>
<feature type="region of interest" description="Disordered" evidence="1">
    <location>
        <begin position="43"/>
        <end position="134"/>
    </location>
</feature>
<feature type="signal peptide" evidence="2">
    <location>
        <begin position="1"/>
        <end position="19"/>
    </location>
</feature>
<dbReference type="Pfam" id="PF00188">
    <property type="entry name" value="CAP"/>
    <property type="match status" value="1"/>
</dbReference>
<keyword evidence="5" id="KW-1185">Reference proteome</keyword>
<evidence type="ECO:0000313" key="4">
    <source>
        <dbReference type="EMBL" id="KAJ9617247.1"/>
    </source>
</evidence>
<dbReference type="GO" id="GO:0005576">
    <property type="term" value="C:extracellular region"/>
    <property type="evidence" value="ECO:0007669"/>
    <property type="project" value="InterPro"/>
</dbReference>
<dbReference type="Gene3D" id="3.40.33.10">
    <property type="entry name" value="CAP"/>
    <property type="match status" value="1"/>
</dbReference>
<proteinExistence type="predicted"/>
<keyword evidence="2" id="KW-0732">Signal</keyword>
<evidence type="ECO:0000256" key="2">
    <source>
        <dbReference type="SAM" id="SignalP"/>
    </source>
</evidence>
<dbReference type="EMBL" id="JAPDRK010000001">
    <property type="protein sequence ID" value="KAJ9617247.1"/>
    <property type="molecule type" value="Genomic_DNA"/>
</dbReference>
<dbReference type="SUPFAM" id="SSF55797">
    <property type="entry name" value="PR-1-like"/>
    <property type="match status" value="1"/>
</dbReference>
<sequence length="295" mass="30021">MKTATAFSLAALCVGMAAATPLDKRAIATEYDYTTVTVTVTGYPPTDTPAATAAADGSEGKQAWGGWSGWGSWHGTSDTTAPAPADTPAPSPSASPAAESPAWAPSSAPESPSASPPSTPAGPPPSVSTSVSSDYQQGILDSHNMHRDNASVPHLTWDDNMASIAAQIAASCVYAHDTSAGGGGYGQNIGAGAPPSDIPAMITNQMYNDEIGFYPGYGGEPDMSNFELWGHYSQIVWKSTTGVGCATQYCPGGLANTGGDVSPYFTVCNYAPPGNFGGQYGANVLQPGDLPTVTL</sequence>
<feature type="compositionally biased region" description="Pro residues" evidence="1">
    <location>
        <begin position="114"/>
        <end position="126"/>
    </location>
</feature>
<dbReference type="InterPro" id="IPR018244">
    <property type="entry name" value="Allrgn_V5/Tpx1_CS"/>
</dbReference>
<dbReference type="Proteomes" id="UP001172673">
    <property type="component" value="Unassembled WGS sequence"/>
</dbReference>
<feature type="domain" description="SCP" evidence="3">
    <location>
        <begin position="134"/>
        <end position="278"/>
    </location>
</feature>
<evidence type="ECO:0000259" key="3">
    <source>
        <dbReference type="SMART" id="SM00198"/>
    </source>
</evidence>
<name>A0AA39CQV2_9EURO</name>
<dbReference type="SMART" id="SM00198">
    <property type="entry name" value="SCP"/>
    <property type="match status" value="1"/>
</dbReference>
<feature type="compositionally biased region" description="Low complexity" evidence="1">
    <location>
        <begin position="94"/>
        <end position="113"/>
    </location>
</feature>
<dbReference type="PANTHER" id="PTHR10334">
    <property type="entry name" value="CYSTEINE-RICH SECRETORY PROTEIN-RELATED"/>
    <property type="match status" value="1"/>
</dbReference>
<reference evidence="4" key="1">
    <citation type="submission" date="2022-10" db="EMBL/GenBank/DDBJ databases">
        <title>Culturing micro-colonial fungi from biological soil crusts in the Mojave desert and describing Neophaeococcomyces mojavensis, and introducing the new genera and species Taxawa tesnikishii.</title>
        <authorList>
            <person name="Kurbessoian T."/>
            <person name="Stajich J.E."/>
        </authorList>
    </citation>
    <scope>NUCLEOTIDE SEQUENCE</scope>
    <source>
        <strain evidence="4">TK_41</strain>
    </source>
</reference>
<dbReference type="PROSITE" id="PS01009">
    <property type="entry name" value="CRISP_1"/>
    <property type="match status" value="1"/>
</dbReference>
<dbReference type="InterPro" id="IPR014044">
    <property type="entry name" value="CAP_dom"/>
</dbReference>
<dbReference type="InterPro" id="IPR001283">
    <property type="entry name" value="CRISP-related"/>
</dbReference>
<feature type="compositionally biased region" description="Low complexity" evidence="1">
    <location>
        <begin position="43"/>
        <end position="56"/>
    </location>
</feature>
<dbReference type="PRINTS" id="PR00837">
    <property type="entry name" value="V5TPXLIKE"/>
</dbReference>
<feature type="chain" id="PRO_5041362292" description="SCP domain-containing protein" evidence="2">
    <location>
        <begin position="20"/>
        <end position="295"/>
    </location>
</feature>
<evidence type="ECO:0000256" key="1">
    <source>
        <dbReference type="SAM" id="MobiDB-lite"/>
    </source>
</evidence>
<dbReference type="FunFam" id="3.40.33.10:FF:000018">
    <property type="entry name" value="SCP-like extracellular protein, putative"/>
    <property type="match status" value="1"/>
</dbReference>
<dbReference type="AlphaFoldDB" id="A0AA39CQV2"/>